<comment type="caution">
    <text evidence="1">The sequence shown here is derived from an EMBL/GenBank/DDBJ whole genome shotgun (WGS) entry which is preliminary data.</text>
</comment>
<gene>
    <name evidence="1" type="ORF">AXXA_21193</name>
</gene>
<dbReference type="EMBL" id="AFRQ01000085">
    <property type="protein sequence ID" value="EGP44386.1"/>
    <property type="molecule type" value="Genomic_DNA"/>
</dbReference>
<protein>
    <submittedName>
        <fullName evidence="1">Uncharacterized protein</fullName>
    </submittedName>
</protein>
<accession>F7T5L3</accession>
<dbReference type="AlphaFoldDB" id="F7T5L3"/>
<proteinExistence type="predicted"/>
<dbReference type="Proteomes" id="UP000004853">
    <property type="component" value="Unassembled WGS sequence"/>
</dbReference>
<sequence>MNPYTQIIRNATTGHATKASDRNFVHSAPPPLLLCLGLFFTGYNDLEMNDYRLEPRRD</sequence>
<name>F7T5L3_9BURK</name>
<evidence type="ECO:0000313" key="2">
    <source>
        <dbReference type="Proteomes" id="UP000004853"/>
    </source>
</evidence>
<reference evidence="1 2" key="1">
    <citation type="submission" date="2011-06" db="EMBL/GenBank/DDBJ databases">
        <authorList>
            <person name="Bador J."/>
            <person name="Amoureux L."/>
            <person name="Neuwirth C."/>
        </authorList>
    </citation>
    <scope>NUCLEOTIDE SEQUENCE [LARGE SCALE GENOMIC DNA]</scope>
    <source>
        <strain evidence="1 2">AXX-A</strain>
    </source>
</reference>
<organism evidence="1 2">
    <name type="scientific">Achromobacter insuavis AXX-A</name>
    <dbReference type="NCBI Taxonomy" id="1003200"/>
    <lineage>
        <taxon>Bacteria</taxon>
        <taxon>Pseudomonadati</taxon>
        <taxon>Pseudomonadota</taxon>
        <taxon>Betaproteobacteria</taxon>
        <taxon>Burkholderiales</taxon>
        <taxon>Alcaligenaceae</taxon>
        <taxon>Achromobacter</taxon>
    </lineage>
</organism>
<evidence type="ECO:0000313" key="1">
    <source>
        <dbReference type="EMBL" id="EGP44386.1"/>
    </source>
</evidence>
<dbReference type="HOGENOM" id="CLU_2968703_0_0_4"/>